<name>A0A0F9NL80_9ZZZZ</name>
<reference evidence="1" key="1">
    <citation type="journal article" date="2015" name="Nature">
        <title>Complex archaea that bridge the gap between prokaryotes and eukaryotes.</title>
        <authorList>
            <person name="Spang A."/>
            <person name="Saw J.H."/>
            <person name="Jorgensen S.L."/>
            <person name="Zaremba-Niedzwiedzka K."/>
            <person name="Martijn J."/>
            <person name="Lind A.E."/>
            <person name="van Eijk R."/>
            <person name="Schleper C."/>
            <person name="Guy L."/>
            <person name="Ettema T.J."/>
        </authorList>
    </citation>
    <scope>NUCLEOTIDE SEQUENCE</scope>
</reference>
<organism evidence="1">
    <name type="scientific">marine sediment metagenome</name>
    <dbReference type="NCBI Taxonomy" id="412755"/>
    <lineage>
        <taxon>unclassified sequences</taxon>
        <taxon>metagenomes</taxon>
        <taxon>ecological metagenomes</taxon>
    </lineage>
</organism>
<dbReference type="Gene3D" id="1.10.10.10">
    <property type="entry name" value="Winged helix-like DNA-binding domain superfamily/Winged helix DNA-binding domain"/>
    <property type="match status" value="1"/>
</dbReference>
<protein>
    <submittedName>
        <fullName evidence="1">Uncharacterized protein</fullName>
    </submittedName>
</protein>
<evidence type="ECO:0000313" key="1">
    <source>
        <dbReference type="EMBL" id="KKN12777.1"/>
    </source>
</evidence>
<dbReference type="AlphaFoldDB" id="A0A0F9NL80"/>
<comment type="caution">
    <text evidence="1">The sequence shown here is derived from an EMBL/GenBank/DDBJ whole genome shotgun (WGS) entry which is preliminary data.</text>
</comment>
<accession>A0A0F9NL80</accession>
<dbReference type="InterPro" id="IPR036390">
    <property type="entry name" value="WH_DNA-bd_sf"/>
</dbReference>
<sequence length="362" mass="41984">MRTKTPKGIHIPGEIRRNHTLSPIEKLLLTEISLLQDKYGYCHASNLELAQLLGVGEQTISNYISRLKRKGVIELTQFDGRERVLRADYNKAYMLYIIYLKTLTTTTFLKKNKKVVLNAFPTEKRKDSLVEYWNGLPHTRAHKNADTKIYKKAVKRISQFRNGRLEGYSWDKRWMRQQKIPTRYLHLKWTDDMLQEGLEELAKHFAPGYWPENKKGLPKDLCTLLFNENTGRSMFLRAATMGVLKLSDLRAQQKTHALKQGARDILNVFIQTVRDVRGAQLYRGDRALLIKLVEDLIRFYAEGVSDKEAYTYCYPTPKDLAEAYCSWILDEYGGWDEFNAYVIGIGSKAWNRFLSVSIGGDQ</sequence>
<proteinExistence type="predicted"/>
<dbReference type="Pfam" id="PF13730">
    <property type="entry name" value="HTH_36"/>
    <property type="match status" value="1"/>
</dbReference>
<dbReference type="InterPro" id="IPR036388">
    <property type="entry name" value="WH-like_DNA-bd_sf"/>
</dbReference>
<dbReference type="SUPFAM" id="SSF46785">
    <property type="entry name" value="Winged helix' DNA-binding domain"/>
    <property type="match status" value="1"/>
</dbReference>
<gene>
    <name evidence="1" type="ORF">LCGC14_1013160</name>
</gene>
<dbReference type="EMBL" id="LAZR01003994">
    <property type="protein sequence ID" value="KKN12777.1"/>
    <property type="molecule type" value="Genomic_DNA"/>
</dbReference>